<protein>
    <submittedName>
        <fullName evidence="3">Uncharacterized protein</fullName>
    </submittedName>
</protein>
<proteinExistence type="predicted"/>
<evidence type="ECO:0000313" key="4">
    <source>
        <dbReference type="Proteomes" id="UP001054889"/>
    </source>
</evidence>
<keyword evidence="4" id="KW-1185">Reference proteome</keyword>
<dbReference type="SUPFAM" id="SSF48264">
    <property type="entry name" value="Cytochrome P450"/>
    <property type="match status" value="1"/>
</dbReference>
<dbReference type="Gene3D" id="1.10.630.10">
    <property type="entry name" value="Cytochrome P450"/>
    <property type="match status" value="1"/>
</dbReference>
<dbReference type="PRINTS" id="PR00463">
    <property type="entry name" value="EP450I"/>
</dbReference>
<dbReference type="GO" id="GO:0016705">
    <property type="term" value="F:oxidoreductase activity, acting on paired donors, with incorporation or reduction of molecular oxygen"/>
    <property type="evidence" value="ECO:0007669"/>
    <property type="project" value="InterPro"/>
</dbReference>
<dbReference type="AlphaFoldDB" id="A0AAV5BHP0"/>
<sequence>MRLHPVAPLMIPHQVVEDGVEIGGYVVPKGCLIIFNSWQIMRDPAAWERPSEFMPDRFMDGMTDFRGKDYGFIPFGSGRRRCRGIPMVECVVPYSIVVSSYIGDLFRKAQIDQEEFESFRVWPS</sequence>
<keyword evidence="1" id="KW-0479">Metal-binding</keyword>
<dbReference type="PANTHER" id="PTHR47951">
    <property type="entry name" value="OS08G0547900 PROTEIN"/>
    <property type="match status" value="1"/>
</dbReference>
<accession>A0AAV5BHP0</accession>
<name>A0AAV5BHP0_ELECO</name>
<keyword evidence="1" id="KW-0408">Iron</keyword>
<keyword evidence="1" id="KW-0349">Heme</keyword>
<dbReference type="EMBL" id="BQKI01000001">
    <property type="protein sequence ID" value="GJM85321.1"/>
    <property type="molecule type" value="Genomic_DNA"/>
</dbReference>
<organism evidence="3 4">
    <name type="scientific">Eleusine coracana subsp. coracana</name>
    <dbReference type="NCBI Taxonomy" id="191504"/>
    <lineage>
        <taxon>Eukaryota</taxon>
        <taxon>Viridiplantae</taxon>
        <taxon>Streptophyta</taxon>
        <taxon>Embryophyta</taxon>
        <taxon>Tracheophyta</taxon>
        <taxon>Spermatophyta</taxon>
        <taxon>Magnoliopsida</taxon>
        <taxon>Liliopsida</taxon>
        <taxon>Poales</taxon>
        <taxon>Poaceae</taxon>
        <taxon>PACMAD clade</taxon>
        <taxon>Chloridoideae</taxon>
        <taxon>Cynodonteae</taxon>
        <taxon>Eleusininae</taxon>
        <taxon>Eleusine</taxon>
    </lineage>
</organism>
<gene>
    <name evidence="3" type="primary">ga01760</name>
    <name evidence="2" type="synonym">ga01073</name>
    <name evidence="2" type="ORF">PR202_ga01073</name>
    <name evidence="3" type="ORF">PR202_ga01760</name>
</gene>
<evidence type="ECO:0000313" key="3">
    <source>
        <dbReference type="EMBL" id="GJM85949.1"/>
    </source>
</evidence>
<evidence type="ECO:0000313" key="2">
    <source>
        <dbReference type="EMBL" id="GJM85321.1"/>
    </source>
</evidence>
<dbReference type="PANTHER" id="PTHR47951:SF3">
    <property type="entry name" value="CYTOCHROME P450, FAMILY 706, SUBFAMILY A, POLYPEPTIDE 4"/>
    <property type="match status" value="1"/>
</dbReference>
<dbReference type="EMBL" id="BQKI01000001">
    <property type="protein sequence ID" value="GJM85949.1"/>
    <property type="molecule type" value="Genomic_DNA"/>
</dbReference>
<dbReference type="GO" id="GO:0004497">
    <property type="term" value="F:monooxygenase activity"/>
    <property type="evidence" value="ECO:0007669"/>
    <property type="project" value="InterPro"/>
</dbReference>
<reference evidence="3" key="2">
    <citation type="submission" date="2021-12" db="EMBL/GenBank/DDBJ databases">
        <title>Resequencing data analysis of finger millet.</title>
        <authorList>
            <person name="Hatakeyama M."/>
            <person name="Aluri S."/>
            <person name="Balachadran M.T."/>
            <person name="Sivarajan S.R."/>
            <person name="Poveda L."/>
            <person name="Shimizu-Inatsugi R."/>
            <person name="Schlapbach R."/>
            <person name="Sreeman S.M."/>
            <person name="Shimizu K.K."/>
        </authorList>
    </citation>
    <scope>NUCLEOTIDE SEQUENCE</scope>
</reference>
<reference evidence="3" key="1">
    <citation type="journal article" date="2018" name="DNA Res.">
        <title>Multiple hybrid de novo genome assembly of finger millet, an orphan allotetraploid crop.</title>
        <authorList>
            <person name="Hatakeyama M."/>
            <person name="Aluri S."/>
            <person name="Balachadran M.T."/>
            <person name="Sivarajan S.R."/>
            <person name="Patrignani A."/>
            <person name="Gruter S."/>
            <person name="Poveda L."/>
            <person name="Shimizu-Inatsugi R."/>
            <person name="Baeten J."/>
            <person name="Francoijs K.J."/>
            <person name="Nataraja K.N."/>
            <person name="Reddy Y.A.N."/>
            <person name="Phadnis S."/>
            <person name="Ravikumar R.L."/>
            <person name="Schlapbach R."/>
            <person name="Sreeman S.M."/>
            <person name="Shimizu K.K."/>
        </authorList>
    </citation>
    <scope>NUCLEOTIDE SEQUENCE</scope>
</reference>
<dbReference type="Proteomes" id="UP001054889">
    <property type="component" value="Unassembled WGS sequence"/>
</dbReference>
<dbReference type="Pfam" id="PF00067">
    <property type="entry name" value="p450"/>
    <property type="match status" value="1"/>
</dbReference>
<comment type="cofactor">
    <cofactor evidence="1">
        <name>heme</name>
        <dbReference type="ChEBI" id="CHEBI:30413"/>
    </cofactor>
</comment>
<evidence type="ECO:0000256" key="1">
    <source>
        <dbReference type="PIRSR" id="PIRSR602401-1"/>
    </source>
</evidence>
<dbReference type="InterPro" id="IPR036396">
    <property type="entry name" value="Cyt_P450_sf"/>
</dbReference>
<dbReference type="InterPro" id="IPR002401">
    <property type="entry name" value="Cyt_P450_E_grp-I"/>
</dbReference>
<dbReference type="GO" id="GO:0020037">
    <property type="term" value="F:heme binding"/>
    <property type="evidence" value="ECO:0007669"/>
    <property type="project" value="InterPro"/>
</dbReference>
<dbReference type="GO" id="GO:0005506">
    <property type="term" value="F:iron ion binding"/>
    <property type="evidence" value="ECO:0007669"/>
    <property type="project" value="InterPro"/>
</dbReference>
<comment type="caution">
    <text evidence="3">The sequence shown here is derived from an EMBL/GenBank/DDBJ whole genome shotgun (WGS) entry which is preliminary data.</text>
</comment>
<dbReference type="InterPro" id="IPR001128">
    <property type="entry name" value="Cyt_P450"/>
</dbReference>
<feature type="binding site" description="axial binding residue" evidence="1">
    <location>
        <position position="82"/>
    </location>
    <ligand>
        <name>heme</name>
        <dbReference type="ChEBI" id="CHEBI:30413"/>
    </ligand>
    <ligandPart>
        <name>Fe</name>
        <dbReference type="ChEBI" id="CHEBI:18248"/>
    </ligandPart>
</feature>